<accession>A0A8J3UWH2</accession>
<sequence length="225" mass="24000">MILPLTLSLPLLSPPLVGEPPVGIGRDQAQREAAAELLKSEYPHESLLERILRAIQDFIDRIFGGGSGAGGSLWSLIAIVVVLVLLAALLAWALRRTTRGRHPEGAVFGVQERTAAEHRALAARLAAEGDWTGAIQERLRAIARGLEERAIVSPLPGRTAMELADTAGEALPAHAQELRSAARVFDDVTYGEVAGTSEAYTSLVGLDERIMATRVALESTQEVSA</sequence>
<evidence type="ECO:0000313" key="3">
    <source>
        <dbReference type="EMBL" id="GII53319.1"/>
    </source>
</evidence>
<dbReference type="InterPro" id="IPR025403">
    <property type="entry name" value="TgpA-like_C"/>
</dbReference>
<dbReference type="RefSeq" id="WP_239118855.1">
    <property type="nucleotide sequence ID" value="NZ_BOOR01000008.1"/>
</dbReference>
<comment type="caution">
    <text evidence="3">The sequence shown here is derived from an EMBL/GenBank/DDBJ whole genome shotgun (WGS) entry which is preliminary data.</text>
</comment>
<name>A0A8J3UWH2_9ACTN</name>
<proteinExistence type="predicted"/>
<keyword evidence="1" id="KW-0472">Membrane</keyword>
<protein>
    <recommendedName>
        <fullName evidence="2">Protein-glutamine gamma-glutamyltransferase-like C-terminal domain-containing protein</fullName>
    </recommendedName>
</protein>
<dbReference type="Pfam" id="PF13559">
    <property type="entry name" value="DUF4129"/>
    <property type="match status" value="1"/>
</dbReference>
<feature type="domain" description="Protein-glutamine gamma-glutamyltransferase-like C-terminal" evidence="2">
    <location>
        <begin position="139"/>
        <end position="206"/>
    </location>
</feature>
<keyword evidence="1" id="KW-0812">Transmembrane</keyword>
<keyword evidence="1" id="KW-1133">Transmembrane helix</keyword>
<dbReference type="EMBL" id="BOOR01000008">
    <property type="protein sequence ID" value="GII53319.1"/>
    <property type="molecule type" value="Genomic_DNA"/>
</dbReference>
<dbReference type="Proteomes" id="UP000605992">
    <property type="component" value="Unassembled WGS sequence"/>
</dbReference>
<keyword evidence="4" id="KW-1185">Reference proteome</keyword>
<reference evidence="3" key="1">
    <citation type="submission" date="2021-01" db="EMBL/GenBank/DDBJ databases">
        <title>Whole genome shotgun sequence of Planotetraspora thailandica NBRC 104271.</title>
        <authorList>
            <person name="Komaki H."/>
            <person name="Tamura T."/>
        </authorList>
    </citation>
    <scope>NUCLEOTIDE SEQUENCE</scope>
    <source>
        <strain evidence="3">NBRC 104271</strain>
    </source>
</reference>
<evidence type="ECO:0000313" key="4">
    <source>
        <dbReference type="Proteomes" id="UP000605992"/>
    </source>
</evidence>
<feature type="transmembrane region" description="Helical" evidence="1">
    <location>
        <begin position="73"/>
        <end position="94"/>
    </location>
</feature>
<gene>
    <name evidence="3" type="ORF">Pth03_17080</name>
</gene>
<evidence type="ECO:0000259" key="2">
    <source>
        <dbReference type="Pfam" id="PF13559"/>
    </source>
</evidence>
<evidence type="ECO:0000256" key="1">
    <source>
        <dbReference type="SAM" id="Phobius"/>
    </source>
</evidence>
<organism evidence="3 4">
    <name type="scientific">Planotetraspora thailandica</name>
    <dbReference type="NCBI Taxonomy" id="487172"/>
    <lineage>
        <taxon>Bacteria</taxon>
        <taxon>Bacillati</taxon>
        <taxon>Actinomycetota</taxon>
        <taxon>Actinomycetes</taxon>
        <taxon>Streptosporangiales</taxon>
        <taxon>Streptosporangiaceae</taxon>
        <taxon>Planotetraspora</taxon>
    </lineage>
</organism>
<dbReference type="AlphaFoldDB" id="A0A8J3UWH2"/>